<keyword evidence="6" id="KW-0472">Membrane</keyword>
<evidence type="ECO:0000256" key="7">
    <source>
        <dbReference type="SAM" id="SignalP"/>
    </source>
</evidence>
<name>A0ABR3MTS7_9TELE</name>
<feature type="chain" id="PRO_5046068987" description="UDP-glucuronosyltransferase" evidence="7">
    <location>
        <begin position="19"/>
        <end position="591"/>
    </location>
</feature>
<dbReference type="SUPFAM" id="SSF53756">
    <property type="entry name" value="UDP-Glycosyltransferase/glycogen phosphorylase"/>
    <property type="match status" value="2"/>
</dbReference>
<proteinExistence type="inferred from homology"/>
<evidence type="ECO:0000313" key="9">
    <source>
        <dbReference type="Proteomes" id="UP001558613"/>
    </source>
</evidence>
<evidence type="ECO:0000256" key="6">
    <source>
        <dbReference type="ARBA" id="ARBA00022989"/>
    </source>
</evidence>
<dbReference type="Pfam" id="PF00201">
    <property type="entry name" value="UDPGT"/>
    <property type="match status" value="2"/>
</dbReference>
<sequence>MAASVLLLCLFYLGSAEAGKLLVIPAFGSHWTGMKPLVEELGRRGNQVVVVIPEEGLNMSPAQHTTTLTYPVPYTKAQLQESMSIGLGKLMSADASTDLARFQNFIHSMDALKAIVSRNAEGLLSSKDLMKKLQEYNFDAILTDPFETVGVIAAEYLSVPAIYIQTSHPCGVDALASQCPAPPSYVPQPLTHFTDRMNFWQRSVNLVRTLIQPTTCERMFARADEIASHVLQKKTSMVEIMSRAALWFMHFDFAFELPRPLMPNMILIGGMDNKKAEPLSQRFLLMMKDRIVRMAASVLPWCLFCLGSAEAGKLLVVPSDGSHWTGMKPLVEELGRRGNQVVVAIPEASLSMGPSKHTTTLTYPVPYTKAQLQEQVNASITIPMSLDLSTDLTRLQNFIRSMDRLNVLATRNVEGLLYNKDLMKKLQDYNFDAILTDPFEPTGAIVAELFSIPAIYIQTGHPCGADALASQCPAPASYVPHGFTHFTDRMNLWQKSVNLVRTLLQPTACGRLFARADEIASHVLQKKTSMVEILSHAALWFVHSDFALEFPHPLMPNMIVVGGMDNRKAEPLSQLPLSFTPQMEWLVYGCS</sequence>
<dbReference type="Gene3D" id="3.40.50.2000">
    <property type="entry name" value="Glycogen Phosphorylase B"/>
    <property type="match status" value="2"/>
</dbReference>
<keyword evidence="5" id="KW-0812">Transmembrane</keyword>
<gene>
    <name evidence="8" type="ORF">QQF64_033402</name>
</gene>
<dbReference type="InterPro" id="IPR002213">
    <property type="entry name" value="UDP_glucos_trans"/>
</dbReference>
<protein>
    <recommendedName>
        <fullName evidence="10">UDP-glucuronosyltransferase</fullName>
    </recommendedName>
</protein>
<reference evidence="8 9" key="1">
    <citation type="submission" date="2023-09" db="EMBL/GenBank/DDBJ databases">
        <authorList>
            <person name="Wang M."/>
        </authorList>
    </citation>
    <scope>NUCLEOTIDE SEQUENCE [LARGE SCALE GENOMIC DNA]</scope>
    <source>
        <strain evidence="8">GT-2023</strain>
        <tissue evidence="8">Liver</tissue>
    </source>
</reference>
<keyword evidence="3" id="KW-0328">Glycosyltransferase</keyword>
<keyword evidence="9" id="KW-1185">Reference proteome</keyword>
<dbReference type="PANTHER" id="PTHR48043">
    <property type="entry name" value="EG:EG0003.4 PROTEIN-RELATED"/>
    <property type="match status" value="1"/>
</dbReference>
<feature type="signal peptide" evidence="7">
    <location>
        <begin position="1"/>
        <end position="18"/>
    </location>
</feature>
<evidence type="ECO:0000256" key="3">
    <source>
        <dbReference type="ARBA" id="ARBA00022676"/>
    </source>
</evidence>
<keyword evidence="6" id="KW-1133">Transmembrane helix</keyword>
<evidence type="ECO:0000256" key="5">
    <source>
        <dbReference type="ARBA" id="ARBA00022692"/>
    </source>
</evidence>
<evidence type="ECO:0000256" key="1">
    <source>
        <dbReference type="ARBA" id="ARBA00004167"/>
    </source>
</evidence>
<accession>A0ABR3MTS7</accession>
<evidence type="ECO:0000313" key="8">
    <source>
        <dbReference type="EMBL" id="KAL1268039.1"/>
    </source>
</evidence>
<organism evidence="8 9">
    <name type="scientific">Cirrhinus molitorella</name>
    <name type="common">mud carp</name>
    <dbReference type="NCBI Taxonomy" id="172907"/>
    <lineage>
        <taxon>Eukaryota</taxon>
        <taxon>Metazoa</taxon>
        <taxon>Chordata</taxon>
        <taxon>Craniata</taxon>
        <taxon>Vertebrata</taxon>
        <taxon>Euteleostomi</taxon>
        <taxon>Actinopterygii</taxon>
        <taxon>Neopterygii</taxon>
        <taxon>Teleostei</taxon>
        <taxon>Ostariophysi</taxon>
        <taxon>Cypriniformes</taxon>
        <taxon>Cyprinidae</taxon>
        <taxon>Labeoninae</taxon>
        <taxon>Labeonini</taxon>
        <taxon>Cirrhinus</taxon>
    </lineage>
</organism>
<evidence type="ECO:0000256" key="4">
    <source>
        <dbReference type="ARBA" id="ARBA00022679"/>
    </source>
</evidence>
<dbReference type="EMBL" id="JAYMGO010000009">
    <property type="protein sequence ID" value="KAL1268039.1"/>
    <property type="molecule type" value="Genomic_DNA"/>
</dbReference>
<comment type="similarity">
    <text evidence="2">Belongs to the UDP-glycosyltransferase family.</text>
</comment>
<dbReference type="Proteomes" id="UP001558613">
    <property type="component" value="Unassembled WGS sequence"/>
</dbReference>
<evidence type="ECO:0000256" key="2">
    <source>
        <dbReference type="ARBA" id="ARBA00009995"/>
    </source>
</evidence>
<comment type="subcellular location">
    <subcellularLocation>
        <location evidence="1">Membrane</location>
        <topology evidence="1">Single-pass membrane protein</topology>
    </subcellularLocation>
</comment>
<keyword evidence="4" id="KW-0808">Transferase</keyword>
<dbReference type="InterPro" id="IPR050271">
    <property type="entry name" value="UDP-glycosyltransferase"/>
</dbReference>
<keyword evidence="7" id="KW-0732">Signal</keyword>
<evidence type="ECO:0008006" key="10">
    <source>
        <dbReference type="Google" id="ProtNLM"/>
    </source>
</evidence>
<comment type="caution">
    <text evidence="8">The sequence shown here is derived from an EMBL/GenBank/DDBJ whole genome shotgun (WGS) entry which is preliminary data.</text>
</comment>
<dbReference type="PANTHER" id="PTHR48043:SF161">
    <property type="entry name" value="UDP GLUCURONOSYLTRANSFERASE FAMILY 1 MEMBER A1"/>
    <property type="match status" value="1"/>
</dbReference>